<dbReference type="PANTHER" id="PTHR38167">
    <property type="entry name" value="C2H2-TYPE DOMAIN-CONTAINING PROTEIN"/>
    <property type="match status" value="1"/>
</dbReference>
<protein>
    <submittedName>
        <fullName evidence="2">Uncharacterized protein</fullName>
    </submittedName>
</protein>
<sequence>MMFKLVAAANQDRTKPLFSGYGQVEVGVSPNTQTSNHVLRLPQDGTSHASNPKLHSASLKRAPEPHIDTCVQCKRECNTQSNTTEACTFHHGELDIDHRASVRDDWWDGDGERDIPESREEYSHGFEWTCCGARADGAGCTEDANRSDGTKRSRTG</sequence>
<accession>A0A8K0VX57</accession>
<dbReference type="EMBL" id="JAGMVJ010000013">
    <property type="protein sequence ID" value="KAH7083765.1"/>
    <property type="molecule type" value="Genomic_DNA"/>
</dbReference>
<gene>
    <name evidence="2" type="ORF">FB567DRAFT_529883</name>
</gene>
<dbReference type="Proteomes" id="UP000813461">
    <property type="component" value="Unassembled WGS sequence"/>
</dbReference>
<dbReference type="AlphaFoldDB" id="A0A8K0VX57"/>
<dbReference type="OrthoDB" id="5422613at2759"/>
<evidence type="ECO:0000313" key="3">
    <source>
        <dbReference type="Proteomes" id="UP000813461"/>
    </source>
</evidence>
<comment type="caution">
    <text evidence="2">The sequence shown here is derived from an EMBL/GenBank/DDBJ whole genome shotgun (WGS) entry which is preliminary data.</text>
</comment>
<dbReference type="PANTHER" id="PTHR38167:SF1">
    <property type="entry name" value="C2H2-TYPE DOMAIN-CONTAINING PROTEIN"/>
    <property type="match status" value="1"/>
</dbReference>
<organism evidence="2 3">
    <name type="scientific">Paraphoma chrysanthemicola</name>
    <dbReference type="NCBI Taxonomy" id="798071"/>
    <lineage>
        <taxon>Eukaryota</taxon>
        <taxon>Fungi</taxon>
        <taxon>Dikarya</taxon>
        <taxon>Ascomycota</taxon>
        <taxon>Pezizomycotina</taxon>
        <taxon>Dothideomycetes</taxon>
        <taxon>Pleosporomycetidae</taxon>
        <taxon>Pleosporales</taxon>
        <taxon>Pleosporineae</taxon>
        <taxon>Phaeosphaeriaceae</taxon>
        <taxon>Paraphoma</taxon>
    </lineage>
</organism>
<keyword evidence="3" id="KW-1185">Reference proteome</keyword>
<feature type="compositionally biased region" description="Basic and acidic residues" evidence="1">
    <location>
        <begin position="143"/>
        <end position="156"/>
    </location>
</feature>
<feature type="region of interest" description="Disordered" evidence="1">
    <location>
        <begin position="135"/>
        <end position="156"/>
    </location>
</feature>
<reference evidence="2" key="1">
    <citation type="journal article" date="2021" name="Nat. Commun.">
        <title>Genetic determinants of endophytism in the Arabidopsis root mycobiome.</title>
        <authorList>
            <person name="Mesny F."/>
            <person name="Miyauchi S."/>
            <person name="Thiergart T."/>
            <person name="Pickel B."/>
            <person name="Atanasova L."/>
            <person name="Karlsson M."/>
            <person name="Huettel B."/>
            <person name="Barry K.W."/>
            <person name="Haridas S."/>
            <person name="Chen C."/>
            <person name="Bauer D."/>
            <person name="Andreopoulos W."/>
            <person name="Pangilinan J."/>
            <person name="LaButti K."/>
            <person name="Riley R."/>
            <person name="Lipzen A."/>
            <person name="Clum A."/>
            <person name="Drula E."/>
            <person name="Henrissat B."/>
            <person name="Kohler A."/>
            <person name="Grigoriev I.V."/>
            <person name="Martin F.M."/>
            <person name="Hacquard S."/>
        </authorList>
    </citation>
    <scope>NUCLEOTIDE SEQUENCE</scope>
    <source>
        <strain evidence="2">MPI-SDFR-AT-0120</strain>
    </source>
</reference>
<evidence type="ECO:0000313" key="2">
    <source>
        <dbReference type="EMBL" id="KAH7083765.1"/>
    </source>
</evidence>
<name>A0A8K0VX57_9PLEO</name>
<proteinExistence type="predicted"/>
<evidence type="ECO:0000256" key="1">
    <source>
        <dbReference type="SAM" id="MobiDB-lite"/>
    </source>
</evidence>